<keyword evidence="3" id="KW-0833">Ubl conjugation pathway</keyword>
<dbReference type="EMBL" id="LR862148">
    <property type="protein sequence ID" value="CAD1830330.1"/>
    <property type="molecule type" value="Genomic_DNA"/>
</dbReference>
<organism evidence="6">
    <name type="scientific">Ananas comosus var. bracteatus</name>
    <name type="common">red pineapple</name>
    <dbReference type="NCBI Taxonomy" id="296719"/>
    <lineage>
        <taxon>Eukaryota</taxon>
        <taxon>Viridiplantae</taxon>
        <taxon>Streptophyta</taxon>
        <taxon>Embryophyta</taxon>
        <taxon>Tracheophyta</taxon>
        <taxon>Spermatophyta</taxon>
        <taxon>Magnoliopsida</taxon>
        <taxon>Liliopsida</taxon>
        <taxon>Poales</taxon>
        <taxon>Bromeliaceae</taxon>
        <taxon>Bromelioideae</taxon>
        <taxon>Ananas</taxon>
    </lineage>
</organism>
<sequence>MAKARDDKGKKPMAMEIIPEEETNEEEEFSFPVLHQEEEFSFPIADSEVKPPSWRGARSSRRASPSGAGGCGPRTRRRSFYAGVGVRGDGRAENHRQVGRGGDAPPPLPLRCALGSEPAPEFFVCPVAKKIMDEPVVIASGKTFERSAIEEWLEKGNRTCPLTGEVLSNTILIPDKKLTEFIQAWRSLYGYKEKDRRGEADTTTPADTPHYFYTHLWGVSVASGPKRTEAMKKLRELAATDRSILHPIRRDPSVIAFLVQLLFENHCKDEKDSELQRELLEILRIGAECEPHNEALRRDRHIIAVLCILLREDASIRD</sequence>
<feature type="region of interest" description="Disordered" evidence="4">
    <location>
        <begin position="42"/>
        <end position="106"/>
    </location>
</feature>
<dbReference type="SMART" id="SM00504">
    <property type="entry name" value="Ubox"/>
    <property type="match status" value="1"/>
</dbReference>
<dbReference type="SUPFAM" id="SSF57850">
    <property type="entry name" value="RING/U-box"/>
    <property type="match status" value="1"/>
</dbReference>
<feature type="compositionally biased region" description="Basic and acidic residues" evidence="4">
    <location>
        <begin position="1"/>
        <end position="10"/>
    </location>
</feature>
<comment type="function">
    <text evidence="3">Functions as an E3 ubiquitin ligase.</text>
</comment>
<dbReference type="PROSITE" id="PS51698">
    <property type="entry name" value="U_BOX"/>
    <property type="match status" value="1"/>
</dbReference>
<dbReference type="PANTHER" id="PTHR22849">
    <property type="entry name" value="WDSAM1 PROTEIN"/>
    <property type="match status" value="1"/>
</dbReference>
<comment type="catalytic activity">
    <reaction evidence="3">
        <text>S-ubiquitinyl-[E2 ubiquitin-conjugating enzyme]-L-cysteine + [acceptor protein]-L-lysine = [E2 ubiquitin-conjugating enzyme]-L-cysteine + N(6)-ubiquitinyl-[acceptor protein]-L-lysine.</text>
        <dbReference type="EC" id="2.3.2.27"/>
    </reaction>
</comment>
<accession>A0A6V7PHH6</accession>
<dbReference type="Pfam" id="PF04564">
    <property type="entry name" value="U-box"/>
    <property type="match status" value="1"/>
</dbReference>
<keyword evidence="2 3" id="KW-0808">Transferase</keyword>
<dbReference type="GO" id="GO:0016567">
    <property type="term" value="P:protein ubiquitination"/>
    <property type="evidence" value="ECO:0007669"/>
    <property type="project" value="UniProtKB-UniRule"/>
</dbReference>
<proteinExistence type="predicted"/>
<dbReference type="CDD" id="cd16664">
    <property type="entry name" value="RING-Ubox_PUB"/>
    <property type="match status" value="1"/>
</dbReference>
<reference evidence="6" key="1">
    <citation type="submission" date="2020-07" db="EMBL/GenBank/DDBJ databases">
        <authorList>
            <person name="Lin J."/>
        </authorList>
    </citation>
    <scope>NUCLEOTIDE SEQUENCE</scope>
</reference>
<evidence type="ECO:0000256" key="1">
    <source>
        <dbReference type="ARBA" id="ARBA00004906"/>
    </source>
</evidence>
<dbReference type="EC" id="2.3.2.27" evidence="3"/>
<gene>
    <name evidence="6" type="ORF">CB5_LOCUS13541</name>
</gene>
<feature type="domain" description="U-box" evidence="5">
    <location>
        <begin position="118"/>
        <end position="192"/>
    </location>
</feature>
<evidence type="ECO:0000259" key="5">
    <source>
        <dbReference type="PROSITE" id="PS51698"/>
    </source>
</evidence>
<feature type="compositionally biased region" description="Acidic residues" evidence="4">
    <location>
        <begin position="18"/>
        <end position="29"/>
    </location>
</feature>
<dbReference type="PANTHER" id="PTHR22849:SF163">
    <property type="entry name" value="U-BOX DOMAIN-CONTAINING PROTEIN"/>
    <property type="match status" value="1"/>
</dbReference>
<dbReference type="UniPathway" id="UPA00143"/>
<dbReference type="Gene3D" id="3.30.40.10">
    <property type="entry name" value="Zinc/RING finger domain, C3HC4 (zinc finger)"/>
    <property type="match status" value="1"/>
</dbReference>
<dbReference type="AlphaFoldDB" id="A0A6V7PHH6"/>
<dbReference type="InterPro" id="IPR045185">
    <property type="entry name" value="PUB22/23/24-like"/>
</dbReference>
<evidence type="ECO:0000313" key="6">
    <source>
        <dbReference type="EMBL" id="CAD1830330.1"/>
    </source>
</evidence>
<dbReference type="InterPro" id="IPR045210">
    <property type="entry name" value="RING-Ubox_PUB"/>
</dbReference>
<evidence type="ECO:0000256" key="2">
    <source>
        <dbReference type="ARBA" id="ARBA00022679"/>
    </source>
</evidence>
<feature type="region of interest" description="Disordered" evidence="4">
    <location>
        <begin position="1"/>
        <end position="29"/>
    </location>
</feature>
<protein>
    <recommendedName>
        <fullName evidence="3 5">U-box domain-containing protein</fullName>
        <ecNumber evidence="3">2.3.2.27</ecNumber>
    </recommendedName>
    <alternativeName>
        <fullName evidence="3">RING-type E3 ubiquitin transferase PUB</fullName>
    </alternativeName>
</protein>
<dbReference type="InterPro" id="IPR013083">
    <property type="entry name" value="Znf_RING/FYVE/PHD"/>
</dbReference>
<dbReference type="GO" id="GO:0061630">
    <property type="term" value="F:ubiquitin protein ligase activity"/>
    <property type="evidence" value="ECO:0007669"/>
    <property type="project" value="UniProtKB-UniRule"/>
</dbReference>
<name>A0A6V7PHH6_ANACO</name>
<evidence type="ECO:0000256" key="3">
    <source>
        <dbReference type="RuleBase" id="RU369093"/>
    </source>
</evidence>
<evidence type="ECO:0000256" key="4">
    <source>
        <dbReference type="SAM" id="MobiDB-lite"/>
    </source>
</evidence>
<comment type="pathway">
    <text evidence="1 3">Protein modification; protein ubiquitination.</text>
</comment>
<feature type="compositionally biased region" description="Low complexity" evidence="4">
    <location>
        <begin position="51"/>
        <end position="66"/>
    </location>
</feature>
<dbReference type="InterPro" id="IPR003613">
    <property type="entry name" value="Ubox_domain"/>
</dbReference>